<dbReference type="EMBL" id="QEXV01000003">
    <property type="protein sequence ID" value="PWE17850.1"/>
    <property type="molecule type" value="Genomic_DNA"/>
</dbReference>
<dbReference type="SUPFAM" id="SSF46785">
    <property type="entry name" value="Winged helix' DNA-binding domain"/>
    <property type="match status" value="1"/>
</dbReference>
<dbReference type="PANTHER" id="PTHR33221:SF4">
    <property type="entry name" value="HTH-TYPE TRANSCRIPTIONAL REPRESSOR NSRR"/>
    <property type="match status" value="1"/>
</dbReference>
<organism evidence="2 3">
    <name type="scientific">Marinicauda salina</name>
    <dbReference type="NCBI Taxonomy" id="2135793"/>
    <lineage>
        <taxon>Bacteria</taxon>
        <taxon>Pseudomonadati</taxon>
        <taxon>Pseudomonadota</taxon>
        <taxon>Alphaproteobacteria</taxon>
        <taxon>Maricaulales</taxon>
        <taxon>Maricaulaceae</taxon>
        <taxon>Marinicauda</taxon>
    </lineage>
</organism>
<reference evidence="3" key="1">
    <citation type="submission" date="2018-05" db="EMBL/GenBank/DDBJ databases">
        <authorList>
            <person name="Liu B.-T."/>
        </authorList>
    </citation>
    <scope>NUCLEOTIDE SEQUENCE [LARGE SCALE GENOMIC DNA]</scope>
    <source>
        <strain evidence="3">WD6-1</strain>
    </source>
</reference>
<evidence type="ECO:0000313" key="2">
    <source>
        <dbReference type="EMBL" id="PWE17850.1"/>
    </source>
</evidence>
<dbReference type="GO" id="GO:0005829">
    <property type="term" value="C:cytosol"/>
    <property type="evidence" value="ECO:0007669"/>
    <property type="project" value="TreeGrafter"/>
</dbReference>
<sequence>MRLTNFSNYALRLLQFAALRAPEHVRVEDVARAHGISRHHLLKAANTLSRHDFVTVIRGRGGGVKLARPPAAITVGAVVRVTEGPIELVECFNAETNTCPLRGVCRLSRALDAALESFLQSLDSVTIADIAANRGDLLRRLAPAQE</sequence>
<dbReference type="NCBIfam" id="TIGR00738">
    <property type="entry name" value="rrf2_super"/>
    <property type="match status" value="1"/>
</dbReference>
<dbReference type="InterPro" id="IPR036390">
    <property type="entry name" value="WH_DNA-bd_sf"/>
</dbReference>
<comment type="caution">
    <text evidence="2">The sequence shown here is derived from an EMBL/GenBank/DDBJ whole genome shotgun (WGS) entry which is preliminary data.</text>
</comment>
<name>A0A2U2BV39_9PROT</name>
<dbReference type="OrthoDB" id="9795923at2"/>
<dbReference type="Proteomes" id="UP000245168">
    <property type="component" value="Unassembled WGS sequence"/>
</dbReference>
<keyword evidence="3" id="KW-1185">Reference proteome</keyword>
<dbReference type="InterPro" id="IPR000944">
    <property type="entry name" value="Tscrpt_reg_Rrf2"/>
</dbReference>
<dbReference type="Gene3D" id="1.10.10.10">
    <property type="entry name" value="Winged helix-like DNA-binding domain superfamily/Winged helix DNA-binding domain"/>
    <property type="match status" value="1"/>
</dbReference>
<dbReference type="GO" id="GO:0003677">
    <property type="term" value="F:DNA binding"/>
    <property type="evidence" value="ECO:0007669"/>
    <property type="project" value="UniProtKB-KW"/>
</dbReference>
<dbReference type="AlphaFoldDB" id="A0A2U2BV39"/>
<dbReference type="PANTHER" id="PTHR33221">
    <property type="entry name" value="WINGED HELIX-TURN-HELIX TRANSCRIPTIONAL REGULATOR, RRF2 FAMILY"/>
    <property type="match status" value="1"/>
</dbReference>
<evidence type="ECO:0000256" key="1">
    <source>
        <dbReference type="ARBA" id="ARBA00023125"/>
    </source>
</evidence>
<dbReference type="Pfam" id="PF02082">
    <property type="entry name" value="Rrf2"/>
    <property type="match status" value="1"/>
</dbReference>
<protein>
    <submittedName>
        <fullName evidence="2">Rrf2 family transcriptional regulator</fullName>
    </submittedName>
</protein>
<accession>A0A2U2BV39</accession>
<evidence type="ECO:0000313" key="3">
    <source>
        <dbReference type="Proteomes" id="UP000245168"/>
    </source>
</evidence>
<dbReference type="GO" id="GO:0003700">
    <property type="term" value="F:DNA-binding transcription factor activity"/>
    <property type="evidence" value="ECO:0007669"/>
    <property type="project" value="TreeGrafter"/>
</dbReference>
<proteinExistence type="predicted"/>
<gene>
    <name evidence="2" type="ORF">DDZ18_06925</name>
</gene>
<keyword evidence="1" id="KW-0238">DNA-binding</keyword>
<dbReference type="PROSITE" id="PS51197">
    <property type="entry name" value="HTH_RRF2_2"/>
    <property type="match status" value="1"/>
</dbReference>
<dbReference type="InterPro" id="IPR036388">
    <property type="entry name" value="WH-like_DNA-bd_sf"/>
</dbReference>